<dbReference type="PROSITE" id="PS51482">
    <property type="entry name" value="DEGV"/>
    <property type="match status" value="1"/>
</dbReference>
<dbReference type="Gene3D" id="2.20.28.50">
    <property type="entry name" value="degv family protein"/>
    <property type="match status" value="1"/>
</dbReference>
<dbReference type="InterPro" id="IPR050270">
    <property type="entry name" value="DegV_domain_contain"/>
</dbReference>
<evidence type="ECO:0000256" key="1">
    <source>
        <dbReference type="ARBA" id="ARBA00023121"/>
    </source>
</evidence>
<name>A0AAP3ZV51_PAEPO</name>
<proteinExistence type="predicted"/>
<dbReference type="PANTHER" id="PTHR33434:SF2">
    <property type="entry name" value="FATTY ACID-BINDING PROTEIN TM_1468"/>
    <property type="match status" value="1"/>
</dbReference>
<evidence type="ECO:0000313" key="3">
    <source>
        <dbReference type="Proteomes" id="UP001229409"/>
    </source>
</evidence>
<dbReference type="EMBL" id="JARVWT010000001">
    <property type="protein sequence ID" value="MDH2329589.1"/>
    <property type="molecule type" value="Genomic_DNA"/>
</dbReference>
<dbReference type="PANTHER" id="PTHR33434">
    <property type="entry name" value="DEGV DOMAIN-CONTAINING PROTEIN DR_1986-RELATED"/>
    <property type="match status" value="1"/>
</dbReference>
<protein>
    <submittedName>
        <fullName evidence="2">DegV family protein</fullName>
    </submittedName>
</protein>
<dbReference type="Gene3D" id="3.40.50.10440">
    <property type="entry name" value="Dihydroxyacetone kinase, domain 1"/>
    <property type="match status" value="1"/>
</dbReference>
<dbReference type="NCBIfam" id="TIGR00762">
    <property type="entry name" value="DegV"/>
    <property type="match status" value="1"/>
</dbReference>
<keyword evidence="1" id="KW-0446">Lipid-binding</keyword>
<dbReference type="Gene3D" id="3.30.1180.10">
    <property type="match status" value="1"/>
</dbReference>
<accession>A0AAP3ZV51</accession>
<dbReference type="InterPro" id="IPR003797">
    <property type="entry name" value="DegV"/>
</dbReference>
<dbReference type="GO" id="GO:0008289">
    <property type="term" value="F:lipid binding"/>
    <property type="evidence" value="ECO:0007669"/>
    <property type="project" value="UniProtKB-KW"/>
</dbReference>
<dbReference type="Proteomes" id="UP001229409">
    <property type="component" value="Unassembled WGS sequence"/>
</dbReference>
<sequence>MYRVRYKIIADSCCDLTRELREEMQVTTIPLNMTLGDKCFVDDDTLDLPQFMEEMKACTTKIGSASPSPMLYKEAFQGTHTSFAITLSSNLSSSYSSALVGKDMAEEEGADVHVFDSKSASAGQLLLALKLRKLIDEGYHKSEIISSLESFISKMKTYFVLENLDNLVKNGRMNKITGKILSLLHIRPILGSDGDGNIAFFTQARGQNQIIEKLADTIEKSGRATEGESIVITHCNNPGLAEKLMNALKKRYQFKDIHIVSTRGISSMYANDKGIIMAF</sequence>
<dbReference type="InterPro" id="IPR043168">
    <property type="entry name" value="DegV_C"/>
</dbReference>
<organism evidence="2 3">
    <name type="scientific">Paenibacillus polymyxa</name>
    <name type="common">Bacillus polymyxa</name>
    <dbReference type="NCBI Taxonomy" id="1406"/>
    <lineage>
        <taxon>Bacteria</taxon>
        <taxon>Bacillati</taxon>
        <taxon>Bacillota</taxon>
        <taxon>Bacilli</taxon>
        <taxon>Bacillales</taxon>
        <taxon>Paenibacillaceae</taxon>
        <taxon>Paenibacillus</taxon>
    </lineage>
</organism>
<reference evidence="2" key="1">
    <citation type="submission" date="2023-04" db="EMBL/GenBank/DDBJ databases">
        <title>Uncovering the Secrets of Slow-Growing Bacteria in Tropical Savanna Soil through Cultivation and Genomic Analysis.</title>
        <authorList>
            <person name="Goncalves O.S."/>
            <person name="Santana M.F."/>
        </authorList>
    </citation>
    <scope>NUCLEOTIDE SEQUENCE</scope>
    <source>
        <strain evidence="2">ANTI</strain>
    </source>
</reference>
<evidence type="ECO:0000313" key="2">
    <source>
        <dbReference type="EMBL" id="MDH2329589.1"/>
    </source>
</evidence>
<dbReference type="Pfam" id="PF02645">
    <property type="entry name" value="DegV"/>
    <property type="match status" value="1"/>
</dbReference>
<dbReference type="AlphaFoldDB" id="A0AAP3ZV51"/>
<dbReference type="SUPFAM" id="SSF82549">
    <property type="entry name" value="DAK1/DegV-like"/>
    <property type="match status" value="1"/>
</dbReference>
<gene>
    <name evidence="2" type="ORF">QDS18_01790</name>
</gene>
<comment type="caution">
    <text evidence="2">The sequence shown here is derived from an EMBL/GenBank/DDBJ whole genome shotgun (WGS) entry which is preliminary data.</text>
</comment>